<dbReference type="InterPro" id="IPR036291">
    <property type="entry name" value="NAD(P)-bd_dom_sf"/>
</dbReference>
<dbReference type="Proteomes" id="UP000316598">
    <property type="component" value="Unassembled WGS sequence"/>
</dbReference>
<comment type="similarity">
    <text evidence="1">Belongs to the short-chain dehydrogenases/reductases (SDR) family.</text>
</comment>
<protein>
    <submittedName>
        <fullName evidence="5">3-oxoacyl-[acyl-carrier-protein] reductase FabG</fullName>
        <ecNumber evidence="5">1.1.1.100</ecNumber>
    </submittedName>
</protein>
<keyword evidence="6" id="KW-1185">Reference proteome</keyword>
<dbReference type="InterPro" id="IPR050259">
    <property type="entry name" value="SDR"/>
</dbReference>
<proteinExistence type="inferred from homology"/>
<dbReference type="InterPro" id="IPR057326">
    <property type="entry name" value="KR_dom"/>
</dbReference>
<dbReference type="GO" id="GO:0004316">
    <property type="term" value="F:3-oxoacyl-[acyl-carrier-protein] reductase (NADPH) activity"/>
    <property type="evidence" value="ECO:0007669"/>
    <property type="project" value="UniProtKB-EC"/>
</dbReference>
<dbReference type="SMART" id="SM00822">
    <property type="entry name" value="PKS_KR"/>
    <property type="match status" value="1"/>
</dbReference>
<dbReference type="Gene3D" id="3.40.50.720">
    <property type="entry name" value="NAD(P)-binding Rossmann-like Domain"/>
    <property type="match status" value="1"/>
</dbReference>
<feature type="domain" description="Ketoreductase" evidence="4">
    <location>
        <begin position="8"/>
        <end position="187"/>
    </location>
</feature>
<evidence type="ECO:0000256" key="1">
    <source>
        <dbReference type="ARBA" id="ARBA00006484"/>
    </source>
</evidence>
<dbReference type="PROSITE" id="PS00061">
    <property type="entry name" value="ADH_SHORT"/>
    <property type="match status" value="1"/>
</dbReference>
<dbReference type="SUPFAM" id="SSF51735">
    <property type="entry name" value="NAD(P)-binding Rossmann-fold domains"/>
    <property type="match status" value="1"/>
</dbReference>
<dbReference type="PRINTS" id="PR00081">
    <property type="entry name" value="GDHRDH"/>
</dbReference>
<name>A0A5C5WT95_9BACT</name>
<dbReference type="FunFam" id="3.40.50.720:FF:000173">
    <property type="entry name" value="3-oxoacyl-[acyl-carrier protein] reductase"/>
    <property type="match status" value="1"/>
</dbReference>
<dbReference type="InterPro" id="IPR020904">
    <property type="entry name" value="Sc_DH/Rdtase_CS"/>
</dbReference>
<dbReference type="PANTHER" id="PTHR42879">
    <property type="entry name" value="3-OXOACYL-(ACYL-CARRIER-PROTEIN) REDUCTASE"/>
    <property type="match status" value="1"/>
</dbReference>
<dbReference type="EC" id="1.1.1.100" evidence="5"/>
<evidence type="ECO:0000256" key="3">
    <source>
        <dbReference type="SAM" id="Phobius"/>
    </source>
</evidence>
<comment type="caution">
    <text evidence="5">The sequence shown here is derived from an EMBL/GenBank/DDBJ whole genome shotgun (WGS) entry which is preliminary data.</text>
</comment>
<sequence length="248" mass="25899">MIETDKAKNVLVTGGTRGLGLATCEHLARAGYRVIASGRGITDSLQTLIDDPSLSGLVTFRSLDLAQTGEIRLFVRDVAKEYGPLYGLVNNAAIGHDGVLATMHDSQIEELIRVNVLASILMAKYASRSMLGRRAGRIVNVASIIASTGFSGLSVYAATKSSMIGMTKSLSRELGKAGITVNAVSPGYMATDMTSGIDAAKLETITRRSPLGRLANVDEVAAAIVYLMSESAASITGTNITIDAGSTA</sequence>
<evidence type="ECO:0000313" key="6">
    <source>
        <dbReference type="Proteomes" id="UP000316598"/>
    </source>
</evidence>
<dbReference type="AlphaFoldDB" id="A0A5C5WT95"/>
<accession>A0A5C5WT95</accession>
<organism evidence="5 6">
    <name type="scientific">Rubripirellula amarantea</name>
    <dbReference type="NCBI Taxonomy" id="2527999"/>
    <lineage>
        <taxon>Bacteria</taxon>
        <taxon>Pseudomonadati</taxon>
        <taxon>Planctomycetota</taxon>
        <taxon>Planctomycetia</taxon>
        <taxon>Pirellulales</taxon>
        <taxon>Pirellulaceae</taxon>
        <taxon>Rubripirellula</taxon>
    </lineage>
</organism>
<keyword evidence="3" id="KW-1133">Transmembrane helix</keyword>
<dbReference type="RefSeq" id="WP_146513886.1">
    <property type="nucleotide sequence ID" value="NZ_SJPI01000001.1"/>
</dbReference>
<dbReference type="PANTHER" id="PTHR42879:SF2">
    <property type="entry name" value="3-OXOACYL-[ACYL-CARRIER-PROTEIN] REDUCTASE FABG"/>
    <property type="match status" value="1"/>
</dbReference>
<keyword evidence="3" id="KW-0472">Membrane</keyword>
<evidence type="ECO:0000256" key="2">
    <source>
        <dbReference type="ARBA" id="ARBA00023002"/>
    </source>
</evidence>
<dbReference type="Pfam" id="PF13561">
    <property type="entry name" value="adh_short_C2"/>
    <property type="match status" value="1"/>
</dbReference>
<dbReference type="PRINTS" id="PR00080">
    <property type="entry name" value="SDRFAMILY"/>
</dbReference>
<keyword evidence="3" id="KW-0812">Transmembrane</keyword>
<dbReference type="OrthoDB" id="9808814at2"/>
<gene>
    <name evidence="5" type="primary">fabG_3</name>
    <name evidence="5" type="ORF">Pla22_13520</name>
</gene>
<keyword evidence="2 5" id="KW-0560">Oxidoreductase</keyword>
<dbReference type="EMBL" id="SJPI01000001">
    <property type="protein sequence ID" value="TWT53720.1"/>
    <property type="molecule type" value="Genomic_DNA"/>
</dbReference>
<dbReference type="GO" id="GO:0032787">
    <property type="term" value="P:monocarboxylic acid metabolic process"/>
    <property type="evidence" value="ECO:0007669"/>
    <property type="project" value="UniProtKB-ARBA"/>
</dbReference>
<evidence type="ECO:0000313" key="5">
    <source>
        <dbReference type="EMBL" id="TWT53720.1"/>
    </source>
</evidence>
<reference evidence="5 6" key="1">
    <citation type="submission" date="2019-02" db="EMBL/GenBank/DDBJ databases">
        <title>Deep-cultivation of Planctomycetes and their phenomic and genomic characterization uncovers novel biology.</title>
        <authorList>
            <person name="Wiegand S."/>
            <person name="Jogler M."/>
            <person name="Boedeker C."/>
            <person name="Pinto D."/>
            <person name="Vollmers J."/>
            <person name="Rivas-Marin E."/>
            <person name="Kohn T."/>
            <person name="Peeters S.H."/>
            <person name="Heuer A."/>
            <person name="Rast P."/>
            <person name="Oberbeckmann S."/>
            <person name="Bunk B."/>
            <person name="Jeske O."/>
            <person name="Meyerdierks A."/>
            <person name="Storesund J.E."/>
            <person name="Kallscheuer N."/>
            <person name="Luecker S."/>
            <person name="Lage O.M."/>
            <person name="Pohl T."/>
            <person name="Merkel B.J."/>
            <person name="Hornburger P."/>
            <person name="Mueller R.-W."/>
            <person name="Bruemmer F."/>
            <person name="Labrenz M."/>
            <person name="Spormann A.M."/>
            <person name="Op Den Camp H."/>
            <person name="Overmann J."/>
            <person name="Amann R."/>
            <person name="Jetten M.S.M."/>
            <person name="Mascher T."/>
            <person name="Medema M.H."/>
            <person name="Devos D.P."/>
            <person name="Kaster A.-K."/>
            <person name="Ovreas L."/>
            <person name="Rohde M."/>
            <person name="Galperin M.Y."/>
            <person name="Jogler C."/>
        </authorList>
    </citation>
    <scope>NUCLEOTIDE SEQUENCE [LARGE SCALE GENOMIC DNA]</scope>
    <source>
        <strain evidence="5 6">Pla22</strain>
    </source>
</reference>
<dbReference type="InterPro" id="IPR002347">
    <property type="entry name" value="SDR_fam"/>
</dbReference>
<evidence type="ECO:0000259" key="4">
    <source>
        <dbReference type="SMART" id="SM00822"/>
    </source>
</evidence>
<feature type="transmembrane region" description="Helical" evidence="3">
    <location>
        <begin position="138"/>
        <end position="158"/>
    </location>
</feature>